<gene>
    <name evidence="11" type="ORF">F0A17_11615</name>
</gene>
<comment type="similarity">
    <text evidence="2">Belongs to the glycosyl hydrolase 20 family.</text>
</comment>
<dbReference type="SUPFAM" id="SSF55545">
    <property type="entry name" value="beta-N-acetylhexosaminidase-like domain"/>
    <property type="match status" value="1"/>
</dbReference>
<feature type="active site" description="Proton donor" evidence="8">
    <location>
        <position position="427"/>
    </location>
</feature>
<dbReference type="InterPro" id="IPR015883">
    <property type="entry name" value="Glyco_hydro_20_cat"/>
</dbReference>
<dbReference type="GO" id="GO:0016020">
    <property type="term" value="C:membrane"/>
    <property type="evidence" value="ECO:0007669"/>
    <property type="project" value="TreeGrafter"/>
</dbReference>
<evidence type="ECO:0000256" key="8">
    <source>
        <dbReference type="PIRSR" id="PIRSR625705-1"/>
    </source>
</evidence>
<dbReference type="Pfam" id="PF00728">
    <property type="entry name" value="Glyco_hydro_20"/>
    <property type="match status" value="1"/>
</dbReference>
<comment type="catalytic activity">
    <reaction evidence="1">
        <text>Hydrolysis of terminal non-reducing N-acetyl-D-hexosamine residues in N-acetyl-beta-D-hexosaminides.</text>
        <dbReference type="EC" id="3.2.1.52"/>
    </reaction>
</comment>
<comment type="caution">
    <text evidence="11">The sequence shown here is derived from an EMBL/GenBank/DDBJ whole genome shotgun (WGS) entry which is preliminary data.</text>
</comment>
<dbReference type="Gene3D" id="3.20.20.80">
    <property type="entry name" value="Glycosidases"/>
    <property type="match status" value="1"/>
</dbReference>
<organism evidence="11 12">
    <name type="scientific">Billgrantia pellis</name>
    <dbReference type="NCBI Taxonomy" id="2606936"/>
    <lineage>
        <taxon>Bacteria</taxon>
        <taxon>Pseudomonadati</taxon>
        <taxon>Pseudomonadota</taxon>
        <taxon>Gammaproteobacteria</taxon>
        <taxon>Oceanospirillales</taxon>
        <taxon>Halomonadaceae</taxon>
        <taxon>Billgrantia</taxon>
    </lineage>
</organism>
<dbReference type="InterPro" id="IPR015882">
    <property type="entry name" value="HEX_bac_N"/>
</dbReference>
<evidence type="ECO:0000256" key="4">
    <source>
        <dbReference type="ARBA" id="ARBA00022801"/>
    </source>
</evidence>
<reference evidence="11 12" key="1">
    <citation type="submission" date="2019-08" db="EMBL/GenBank/DDBJ databases">
        <title>Bioinformatics analysis of the strain L3 and L5.</title>
        <authorList>
            <person name="Li X."/>
        </authorList>
    </citation>
    <scope>NUCLEOTIDE SEQUENCE [LARGE SCALE GENOMIC DNA]</scope>
    <source>
        <strain evidence="11 12">L5</strain>
    </source>
</reference>
<evidence type="ECO:0000256" key="3">
    <source>
        <dbReference type="ARBA" id="ARBA00012663"/>
    </source>
</evidence>
<sequence>MLTLHCTPETKEGQLRLRLENHHAGLLKGDWRLHLNLVRGVRRVIDGPIRHLQQTGSHCLLAMSQPLAEGDALHCVLELEVAVARVTKLPLAAYAIAPGHPETLPVMVRWPGAEVGRSAGRSGGVPGLIPWPRYVEWLPGHLALSDEVRLDPGPDRARPAADWLRRGLAEHCRSDVTLGEPAQLRFRLRDSLEAEAYELSVTPKGALLEAADAAGFLHAAATLLQLLPARPLNDRDDAWRLPGVRISDAPRFGYRGLMLDCARHFHPIGRILRLLDLMARLKLNVFHWHLTDDEGWRLEIRAFPQLTEVGAWRGHSERLEPQYCTGPERSGGYYTQDEVRRVVAHAERLGIAVVPEIDMPAHSRAAILALPELLRDSEDCSVYLSDQRYSDNVLSPALEGTYVFAERVLEEVCELFPGPWVHVGGDEVPRGVWLGSPRCRALMEREGYTRPEELASHFLRHVQRFLATRGKRMMGWEEVLHGPDLDPGLVAFAWTSQRVVSDMLRRDVQLVLQPSEFSYFDLAQSGDFQDPGLNWAGEVPLERVHHYDPWIGLAPDAPARERFLGLQAALWTELIASRERMDYMLFPRLTAFAEVAWYAGGQPDFEDYRARLIAYLPHLDRLGVNYRRPEES</sequence>
<feature type="domain" description="Beta-hexosaminidase bacterial type N-terminal" evidence="10">
    <location>
        <begin position="126"/>
        <end position="249"/>
    </location>
</feature>
<feature type="domain" description="Glycoside hydrolase family 20 catalytic" evidence="9">
    <location>
        <begin position="252"/>
        <end position="598"/>
    </location>
</feature>
<evidence type="ECO:0000256" key="1">
    <source>
        <dbReference type="ARBA" id="ARBA00001231"/>
    </source>
</evidence>
<dbReference type="InterPro" id="IPR025705">
    <property type="entry name" value="Beta_hexosaminidase_sua/sub"/>
</dbReference>
<dbReference type="AlphaFoldDB" id="A0A7V7G2P4"/>
<dbReference type="GO" id="GO:0030203">
    <property type="term" value="P:glycosaminoglycan metabolic process"/>
    <property type="evidence" value="ECO:0007669"/>
    <property type="project" value="TreeGrafter"/>
</dbReference>
<evidence type="ECO:0000259" key="10">
    <source>
        <dbReference type="Pfam" id="PF02838"/>
    </source>
</evidence>
<evidence type="ECO:0000259" key="9">
    <source>
        <dbReference type="Pfam" id="PF00728"/>
    </source>
</evidence>
<evidence type="ECO:0000256" key="7">
    <source>
        <dbReference type="ARBA" id="ARBA00033000"/>
    </source>
</evidence>
<dbReference type="InterPro" id="IPR017853">
    <property type="entry name" value="GH"/>
</dbReference>
<dbReference type="PRINTS" id="PR00738">
    <property type="entry name" value="GLHYDRLASE20"/>
</dbReference>
<dbReference type="EMBL" id="VTPY01000004">
    <property type="protein sequence ID" value="KAA0011941.1"/>
    <property type="molecule type" value="Genomic_DNA"/>
</dbReference>
<dbReference type="CDD" id="cd06563">
    <property type="entry name" value="GH20_chitobiase-like"/>
    <property type="match status" value="1"/>
</dbReference>
<dbReference type="GO" id="GO:0004563">
    <property type="term" value="F:beta-N-acetylhexosaminidase activity"/>
    <property type="evidence" value="ECO:0007669"/>
    <property type="project" value="UniProtKB-EC"/>
</dbReference>
<dbReference type="InterPro" id="IPR029018">
    <property type="entry name" value="Hex-like_dom2"/>
</dbReference>
<dbReference type="GO" id="GO:0005975">
    <property type="term" value="P:carbohydrate metabolic process"/>
    <property type="evidence" value="ECO:0007669"/>
    <property type="project" value="InterPro"/>
</dbReference>
<accession>A0A7V7G2P4</accession>
<dbReference type="SUPFAM" id="SSF51445">
    <property type="entry name" value="(Trans)glycosidases"/>
    <property type="match status" value="1"/>
</dbReference>
<evidence type="ECO:0000256" key="6">
    <source>
        <dbReference type="ARBA" id="ARBA00030512"/>
    </source>
</evidence>
<evidence type="ECO:0000313" key="12">
    <source>
        <dbReference type="Proteomes" id="UP000486760"/>
    </source>
</evidence>
<evidence type="ECO:0000256" key="5">
    <source>
        <dbReference type="ARBA" id="ARBA00023295"/>
    </source>
</evidence>
<dbReference type="RefSeq" id="WP_149328502.1">
    <property type="nucleotide sequence ID" value="NZ_VTPY01000004.1"/>
</dbReference>
<name>A0A7V7G2P4_9GAMM</name>
<dbReference type="EC" id="3.2.1.52" evidence="3"/>
<dbReference type="Proteomes" id="UP000486760">
    <property type="component" value="Unassembled WGS sequence"/>
</dbReference>
<proteinExistence type="inferred from homology"/>
<evidence type="ECO:0000313" key="11">
    <source>
        <dbReference type="EMBL" id="KAA0011941.1"/>
    </source>
</evidence>
<evidence type="ECO:0000256" key="2">
    <source>
        <dbReference type="ARBA" id="ARBA00006285"/>
    </source>
</evidence>
<keyword evidence="12" id="KW-1185">Reference proteome</keyword>
<dbReference type="PANTHER" id="PTHR22600">
    <property type="entry name" value="BETA-HEXOSAMINIDASE"/>
    <property type="match status" value="1"/>
</dbReference>
<keyword evidence="4" id="KW-0378">Hydrolase</keyword>
<keyword evidence="5" id="KW-0326">Glycosidase</keyword>
<dbReference type="Gene3D" id="3.30.379.10">
    <property type="entry name" value="Chitobiase/beta-hexosaminidase domain 2-like"/>
    <property type="match status" value="1"/>
</dbReference>
<protein>
    <recommendedName>
        <fullName evidence="3">beta-N-acetylhexosaminidase</fullName>
        <ecNumber evidence="3">3.2.1.52</ecNumber>
    </recommendedName>
    <alternativeName>
        <fullName evidence="6">Beta-N-acetylhexosaminidase</fullName>
    </alternativeName>
    <alternativeName>
        <fullName evidence="7">N-acetyl-beta-glucosaminidase</fullName>
    </alternativeName>
</protein>
<dbReference type="Pfam" id="PF02838">
    <property type="entry name" value="Glyco_hydro_20b"/>
    <property type="match status" value="1"/>
</dbReference>
<dbReference type="PANTHER" id="PTHR22600:SF57">
    <property type="entry name" value="BETA-N-ACETYLHEXOSAMINIDASE"/>
    <property type="match status" value="1"/>
</dbReference>